<organism evidence="2 3">
    <name type="scientific">Methylophilus rhizosphaerae</name>
    <dbReference type="NCBI Taxonomy" id="492660"/>
    <lineage>
        <taxon>Bacteria</taxon>
        <taxon>Pseudomonadati</taxon>
        <taxon>Pseudomonadota</taxon>
        <taxon>Betaproteobacteria</taxon>
        <taxon>Nitrosomonadales</taxon>
        <taxon>Methylophilaceae</taxon>
        <taxon>Methylophilus</taxon>
    </lineage>
</organism>
<feature type="repeat" description="TPR" evidence="1">
    <location>
        <begin position="73"/>
        <end position="106"/>
    </location>
</feature>
<sequence length="501" mass="57141">MATPLPQEINTLIQQLNNQQFASVAKRAGQLVAQYPREFVLHHLLALALDQGQQYPQAAQAYAQALKLQPNAVELWFNYAIVLTHLNRLPEAEQAYRKAIALNPQFFEAHGNLGTLLQKQGRLDEAIASYQQGLRIQPQDARGHFNLGTVLRDKGQLPEAVRSYEQAIALFPDYTDAYNNLGETWRDQGDMAKAVQYYQQALQRNPQHAVANYNMGEFLYLAKRFEEAIPYFQASRLDDWQSRVLYCLYQAGKFEDFKQLRNEVMQQGPHTAPFIATLSTHYSLNHGEADPYQFCPDGLEFVYHRRIPELAPGSPLLAELLDNIAQADIAERKQARLTNGKQSAGNLFKRPEAAFRTLGELVKREFKLYRQHFQQASCALITHFPEELEFTSSWYVKMQNGGHLDAHIHEIGWISGAVYLAMPTTEDQKEGAFEYGTHGDQYPKLQDNFPTRFIKPEVGDIVLFPSSLFHRTIPFNANAERICVAFDLKPSPHLQTAHSQY</sequence>
<proteinExistence type="predicted"/>
<feature type="repeat" description="TPR" evidence="1">
    <location>
        <begin position="107"/>
        <end position="140"/>
    </location>
</feature>
<dbReference type="PANTHER" id="PTHR44809:SF1">
    <property type="entry name" value="PROTEIN O-MANNOSYL-TRANSFERASE TMTC1"/>
    <property type="match status" value="1"/>
</dbReference>
<evidence type="ECO:0000256" key="1">
    <source>
        <dbReference type="PROSITE-ProRule" id="PRU00339"/>
    </source>
</evidence>
<dbReference type="SUPFAM" id="SSF48452">
    <property type="entry name" value="TPR-like"/>
    <property type="match status" value="1"/>
</dbReference>
<feature type="repeat" description="TPR" evidence="1">
    <location>
        <begin position="39"/>
        <end position="72"/>
    </location>
</feature>
<dbReference type="PANTHER" id="PTHR44809">
    <property type="match status" value="1"/>
</dbReference>
<feature type="repeat" description="TPR" evidence="1">
    <location>
        <begin position="175"/>
        <end position="208"/>
    </location>
</feature>
<dbReference type="PROSITE" id="PS50005">
    <property type="entry name" value="TPR"/>
    <property type="match status" value="5"/>
</dbReference>
<dbReference type="PROSITE" id="PS50293">
    <property type="entry name" value="TPR_REGION"/>
    <property type="match status" value="3"/>
</dbReference>
<protein>
    <submittedName>
        <fullName evidence="2">Uncharacterized protein</fullName>
    </submittedName>
</protein>
<dbReference type="RefSeq" id="WP_091471632.1">
    <property type="nucleotide sequence ID" value="NZ_FNFX01000003.1"/>
</dbReference>
<dbReference type="OrthoDB" id="549777at2"/>
<evidence type="ECO:0000313" key="3">
    <source>
        <dbReference type="Proteomes" id="UP000198629"/>
    </source>
</evidence>
<dbReference type="Pfam" id="PF00515">
    <property type="entry name" value="TPR_1"/>
    <property type="match status" value="1"/>
</dbReference>
<evidence type="ECO:0000313" key="2">
    <source>
        <dbReference type="EMBL" id="SDK54912.1"/>
    </source>
</evidence>
<dbReference type="EMBL" id="FNFX01000003">
    <property type="protein sequence ID" value="SDK54912.1"/>
    <property type="molecule type" value="Genomic_DNA"/>
</dbReference>
<keyword evidence="1" id="KW-0802">TPR repeat</keyword>
<dbReference type="SMART" id="SM00028">
    <property type="entry name" value="TPR"/>
    <property type="match status" value="6"/>
</dbReference>
<gene>
    <name evidence="2" type="ORF">SAMN05192566_1614</name>
</gene>
<dbReference type="InterPro" id="IPR052943">
    <property type="entry name" value="TMTC_O-mannosyl-trnsfr"/>
</dbReference>
<dbReference type="Pfam" id="PF13432">
    <property type="entry name" value="TPR_16"/>
    <property type="match status" value="2"/>
</dbReference>
<dbReference type="InterPro" id="IPR012668">
    <property type="entry name" value="CHP02466"/>
</dbReference>
<feature type="repeat" description="TPR" evidence="1">
    <location>
        <begin position="141"/>
        <end position="174"/>
    </location>
</feature>
<reference evidence="3" key="1">
    <citation type="submission" date="2016-10" db="EMBL/GenBank/DDBJ databases">
        <authorList>
            <person name="Varghese N."/>
            <person name="Submissions S."/>
        </authorList>
    </citation>
    <scope>NUCLEOTIDE SEQUENCE [LARGE SCALE GENOMIC DNA]</scope>
    <source>
        <strain evidence="3">CBMB127</strain>
    </source>
</reference>
<dbReference type="STRING" id="492660.SAMN05192566_1614"/>
<dbReference type="Gene3D" id="2.60.120.620">
    <property type="entry name" value="q2cbj1_9rhob like domain"/>
    <property type="match status" value="1"/>
</dbReference>
<dbReference type="Proteomes" id="UP000198629">
    <property type="component" value="Unassembled WGS sequence"/>
</dbReference>
<dbReference type="InterPro" id="IPR011990">
    <property type="entry name" value="TPR-like_helical_dom_sf"/>
</dbReference>
<keyword evidence="3" id="KW-1185">Reference proteome</keyword>
<accession>A0A1G9CTC2</accession>
<dbReference type="AlphaFoldDB" id="A0A1G9CTC2"/>
<dbReference type="Pfam" id="PF13759">
    <property type="entry name" value="2OG-FeII_Oxy_5"/>
    <property type="match status" value="1"/>
</dbReference>
<name>A0A1G9CTC2_9PROT</name>
<dbReference type="Gene3D" id="1.25.40.10">
    <property type="entry name" value="Tetratricopeptide repeat domain"/>
    <property type="match status" value="3"/>
</dbReference>
<dbReference type="InterPro" id="IPR019734">
    <property type="entry name" value="TPR_rpt"/>
</dbReference>